<protein>
    <submittedName>
        <fullName evidence="1">Uncharacterized protein</fullName>
    </submittedName>
</protein>
<gene>
    <name evidence="1" type="ORF">mPipKuh1_009436</name>
</gene>
<organism evidence="1 2">
    <name type="scientific">Pipistrellus kuhlii</name>
    <name type="common">Kuhl's pipistrelle</name>
    <dbReference type="NCBI Taxonomy" id="59472"/>
    <lineage>
        <taxon>Eukaryota</taxon>
        <taxon>Metazoa</taxon>
        <taxon>Chordata</taxon>
        <taxon>Craniata</taxon>
        <taxon>Vertebrata</taxon>
        <taxon>Euteleostomi</taxon>
        <taxon>Mammalia</taxon>
        <taxon>Eutheria</taxon>
        <taxon>Laurasiatheria</taxon>
        <taxon>Chiroptera</taxon>
        <taxon>Yangochiroptera</taxon>
        <taxon>Vespertilionidae</taxon>
        <taxon>Pipistrellus</taxon>
    </lineage>
</organism>
<name>A0A7J7ZKF7_PIPKU</name>
<reference evidence="1 2" key="1">
    <citation type="journal article" date="2020" name="Nature">
        <title>Six reference-quality genomes reveal evolution of bat adaptations.</title>
        <authorList>
            <person name="Jebb D."/>
            <person name="Huang Z."/>
            <person name="Pippel M."/>
            <person name="Hughes G.M."/>
            <person name="Lavrichenko K."/>
            <person name="Devanna P."/>
            <person name="Winkler S."/>
            <person name="Jermiin L.S."/>
            <person name="Skirmuntt E.C."/>
            <person name="Katzourakis A."/>
            <person name="Burkitt-Gray L."/>
            <person name="Ray D.A."/>
            <person name="Sullivan K.A.M."/>
            <person name="Roscito J.G."/>
            <person name="Kirilenko B.M."/>
            <person name="Davalos L.M."/>
            <person name="Corthals A.P."/>
            <person name="Power M.L."/>
            <person name="Jones G."/>
            <person name="Ransome R.D."/>
            <person name="Dechmann D.K.N."/>
            <person name="Locatelli A.G."/>
            <person name="Puechmaille S.J."/>
            <person name="Fedrigo O."/>
            <person name="Jarvis E.D."/>
            <person name="Hiller M."/>
            <person name="Vernes S.C."/>
            <person name="Myers E.W."/>
            <person name="Teeling E.C."/>
        </authorList>
    </citation>
    <scope>NUCLEOTIDE SEQUENCE [LARGE SCALE GENOMIC DNA]</scope>
    <source>
        <strain evidence="1">MPipKuh1</strain>
        <tissue evidence="1">Flight muscle</tissue>
    </source>
</reference>
<comment type="caution">
    <text evidence="1">The sequence shown here is derived from an EMBL/GenBank/DDBJ whole genome shotgun (WGS) entry which is preliminary data.</text>
</comment>
<evidence type="ECO:0000313" key="2">
    <source>
        <dbReference type="Proteomes" id="UP000558488"/>
    </source>
</evidence>
<sequence length="134" mass="14390">MPASVLCCFRCNLYTSLCVCPSRQQGHLEKCLFGLGLGAVAPQEWGDESRPASSGPRQKALLPNSLWSALRNTSQAEHIPSASTARQIGVSGYGSFPLSGIRFGEIHFGLVSKLKSLLLLCTDFLTHPTAASRL</sequence>
<accession>A0A7J7ZKF7</accession>
<proteinExistence type="predicted"/>
<keyword evidence="2" id="KW-1185">Reference proteome</keyword>
<evidence type="ECO:0000313" key="1">
    <source>
        <dbReference type="EMBL" id="KAF6374200.1"/>
    </source>
</evidence>
<dbReference type="EMBL" id="JACAGB010000003">
    <property type="protein sequence ID" value="KAF6374200.1"/>
    <property type="molecule type" value="Genomic_DNA"/>
</dbReference>
<dbReference type="Proteomes" id="UP000558488">
    <property type="component" value="Unassembled WGS sequence"/>
</dbReference>
<dbReference type="AlphaFoldDB" id="A0A7J7ZKF7"/>